<evidence type="ECO:0000256" key="1">
    <source>
        <dbReference type="ARBA" id="ARBA00022729"/>
    </source>
</evidence>
<dbReference type="InterPro" id="IPR013688">
    <property type="entry name" value="GBS_Bsp-like"/>
</dbReference>
<feature type="domain" description="SH3b" evidence="4">
    <location>
        <begin position="203"/>
        <end position="269"/>
    </location>
</feature>
<dbReference type="InterPro" id="IPR003646">
    <property type="entry name" value="SH3-like_bac-type"/>
</dbReference>
<evidence type="ECO:0000256" key="2">
    <source>
        <dbReference type="SAM" id="MobiDB-lite"/>
    </source>
</evidence>
<evidence type="ECO:0000256" key="3">
    <source>
        <dbReference type="SAM" id="SignalP"/>
    </source>
</evidence>
<keyword evidence="1 3" id="KW-0732">Signal</keyword>
<dbReference type="Proteomes" id="UP000250200">
    <property type="component" value="Unassembled WGS sequence"/>
</dbReference>
<dbReference type="Gene3D" id="2.30.30.40">
    <property type="entry name" value="SH3 Domains"/>
    <property type="match status" value="4"/>
</dbReference>
<feature type="region of interest" description="Disordered" evidence="2">
    <location>
        <begin position="52"/>
        <end position="79"/>
    </location>
</feature>
<evidence type="ECO:0000313" key="7">
    <source>
        <dbReference type="Proteomes" id="UP000250200"/>
    </source>
</evidence>
<accession>A0A0H1ZMZ4</accession>
<feature type="domain" description="SH3b" evidence="4">
    <location>
        <begin position="112"/>
        <end position="178"/>
    </location>
</feature>
<dbReference type="EMBL" id="UHEW01000005">
    <property type="protein sequence ID" value="SUN28905.1"/>
    <property type="molecule type" value="Genomic_DNA"/>
</dbReference>
<dbReference type="Gene3D" id="2.60.40.3760">
    <property type="match status" value="1"/>
</dbReference>
<feature type="chain" id="PRO_5013452745" evidence="3">
    <location>
        <begin position="41"/>
        <end position="544"/>
    </location>
</feature>
<feature type="domain" description="SH3b" evidence="4">
    <location>
        <begin position="483"/>
        <end position="544"/>
    </location>
</feature>
<dbReference type="RefSeq" id="WP_000976026.1">
    <property type="nucleotide sequence ID" value="NZ_CAACXY010000016.1"/>
</dbReference>
<name>A0A0H1ZMZ4_STRAG</name>
<dbReference type="Pfam" id="PF04650">
    <property type="entry name" value="YSIRK_signal"/>
    <property type="match status" value="1"/>
</dbReference>
<dbReference type="EMBL" id="UAVB01000001">
    <property type="protein sequence ID" value="SQA18934.1"/>
    <property type="molecule type" value="Genomic_DNA"/>
</dbReference>
<evidence type="ECO:0000313" key="5">
    <source>
        <dbReference type="EMBL" id="SQA18934.1"/>
    </source>
</evidence>
<dbReference type="AlphaFoldDB" id="A0A0H1ZMZ4"/>
<dbReference type="Pfam" id="PF08481">
    <property type="entry name" value="GBS_Bsp-like"/>
    <property type="match status" value="1"/>
</dbReference>
<comment type="caution">
    <text evidence="5">The sequence shown here is derived from an EMBL/GenBank/DDBJ whole genome shotgun (WGS) entry which is preliminary data.</text>
</comment>
<evidence type="ECO:0000313" key="6">
    <source>
        <dbReference type="EMBL" id="SUN28905.1"/>
    </source>
</evidence>
<feature type="region of interest" description="Disordered" evidence="2">
    <location>
        <begin position="177"/>
        <end position="198"/>
    </location>
</feature>
<proteinExistence type="predicted"/>
<dbReference type="SMART" id="SM00287">
    <property type="entry name" value="SH3b"/>
    <property type="match status" value="4"/>
</dbReference>
<feature type="signal peptide" evidence="3">
    <location>
        <begin position="1"/>
        <end position="40"/>
    </location>
</feature>
<reference evidence="7 8" key="1">
    <citation type="submission" date="2018-06" db="EMBL/GenBank/DDBJ databases">
        <authorList>
            <consortium name="Pathogen Informatics"/>
            <person name="Doyle S."/>
        </authorList>
    </citation>
    <scope>NUCLEOTIDE SEQUENCE [LARGE SCALE GENOMIC DNA]</scope>
    <source>
        <strain evidence="5 7">NCTC8181</strain>
        <strain evidence="6 8">NCTC9828</strain>
    </source>
</reference>
<dbReference type="InterPro" id="IPR005877">
    <property type="entry name" value="YSIRK_signal_dom"/>
</dbReference>
<dbReference type="Proteomes" id="UP000255140">
    <property type="component" value="Unassembled WGS sequence"/>
</dbReference>
<sequence>MMKKGQVNDTKQSYSLRKYKFGLASVILGSFIMVTSPVFADQTTSVQVNNQTGTSVDAHNSSNETGASSVITSNNDSVQASDKVVNSQNTATKDITTPLVETKPMVEKTLPEQGNYVYSKETEVKNTPSKSAPVAFYAKKGDKVFYDQVFNKDNVKWISYKSFGGVRRYAAIESLNPSGGSETKAPTPVTNSGSNNQEKIATQGNYTFSHKVEVKNEAKVASPTQFTLDKGDRIFYDQILTTEGNQWLSYKSFNGVRRFVLLGKASSVEKTEDKEKVSPQPQARITKTGRLTISNETTTGFDILITNIKDDNGIAAVKVPVWTEQGGQDDIKWYTAVTTGDGNYKVVVSFADHKNEKGLYNIHLYYQEASGTLVGVTGTKVTVAGTNSSQEPIENGLAKTGVYNIIGSTEVKNEAKISSQTQFTLEKGDKINYDQVLTADGYQWISYKSYSGVRRYIPVKKLTTSSEKAKDEATKPTSYPNLPKTGTYTFTKTVDVKSQPKVSSPVEFNFQKGEKIHYDQVLVVDGHQWISYKSYSGIRRYIEI</sequence>
<protein>
    <submittedName>
        <fullName evidence="5">Surface antigen-related protein</fullName>
    </submittedName>
</protein>
<dbReference type="NCBIfam" id="TIGR01168">
    <property type="entry name" value="YSIRK_signal"/>
    <property type="match status" value="1"/>
</dbReference>
<feature type="domain" description="SH3b" evidence="4">
    <location>
        <begin position="398"/>
        <end position="466"/>
    </location>
</feature>
<evidence type="ECO:0000313" key="8">
    <source>
        <dbReference type="Proteomes" id="UP000255140"/>
    </source>
</evidence>
<dbReference type="Pfam" id="PF08460">
    <property type="entry name" value="SH3_5"/>
    <property type="match status" value="4"/>
</dbReference>
<organism evidence="5 7">
    <name type="scientific">Streptococcus agalactiae</name>
    <dbReference type="NCBI Taxonomy" id="1311"/>
    <lineage>
        <taxon>Bacteria</taxon>
        <taxon>Bacillati</taxon>
        <taxon>Bacillota</taxon>
        <taxon>Bacilli</taxon>
        <taxon>Lactobacillales</taxon>
        <taxon>Streptococcaceae</taxon>
        <taxon>Streptococcus</taxon>
    </lineage>
</organism>
<gene>
    <name evidence="5" type="ORF">NCTC8181_01991</name>
    <name evidence="6" type="ORF">NCTC9828_01171</name>
</gene>
<feature type="compositionally biased region" description="Polar residues" evidence="2">
    <location>
        <begin position="188"/>
        <end position="198"/>
    </location>
</feature>
<evidence type="ECO:0000259" key="4">
    <source>
        <dbReference type="SMART" id="SM00287"/>
    </source>
</evidence>